<protein>
    <submittedName>
        <fullName evidence="3">Uncharacterized protein</fullName>
    </submittedName>
</protein>
<evidence type="ECO:0000313" key="3">
    <source>
        <dbReference type="EMBL" id="PRW32857.1"/>
    </source>
</evidence>
<gene>
    <name evidence="3" type="ORF">C2E21_8129</name>
</gene>
<name>A0A2P6TFI0_CHLSO</name>
<evidence type="ECO:0000256" key="2">
    <source>
        <dbReference type="SAM" id="Phobius"/>
    </source>
</evidence>
<dbReference type="OrthoDB" id="201720at2759"/>
<sequence length="305" mass="32887">MQRCSCSAARCSGAGAPSAPARPAPRRLGLLFDPLRLQRQCRAAAAAADGSSEPQKAQDAPPAFLDSDSVALPENFCIIESPESVKDFAALQVDEIEKNIAARRNKIFLLMEEVRRLRIQMRVKGASDEQLDRDLLEKEEYPSSIPFFPPITEKTITLYTRFYAVTVAAIITFGGLVSPILEVKLGLGGQSYRDFIANMHLPTQLAQVDPIVASFCGGGVGVLTALLIVEANNAKMQEKRRCIYCEGTGYLTCGNCVGRGLSGAEVCANCAGTGKVMCTSCLCTGKKLATEHDPRVDPFTLGMME</sequence>
<dbReference type="PANTHER" id="PTHR15852">
    <property type="entry name" value="PLASTID TRANSCRIPTIONALLY ACTIVE PROTEIN"/>
    <property type="match status" value="1"/>
</dbReference>
<dbReference type="SMR" id="A0A2P6TFI0"/>
<proteinExistence type="predicted"/>
<feature type="region of interest" description="Disordered" evidence="1">
    <location>
        <begin position="1"/>
        <end position="25"/>
    </location>
</feature>
<dbReference type="EMBL" id="LHPG02000018">
    <property type="protein sequence ID" value="PRW32857.1"/>
    <property type="molecule type" value="Genomic_DNA"/>
</dbReference>
<evidence type="ECO:0000256" key="1">
    <source>
        <dbReference type="SAM" id="MobiDB-lite"/>
    </source>
</evidence>
<dbReference type="STRING" id="3076.A0A2P6TFI0"/>
<keyword evidence="2" id="KW-0472">Membrane</keyword>
<keyword evidence="4" id="KW-1185">Reference proteome</keyword>
<accession>A0A2P6TFI0</accession>
<keyword evidence="2" id="KW-0812">Transmembrane</keyword>
<dbReference type="Proteomes" id="UP000239899">
    <property type="component" value="Unassembled WGS sequence"/>
</dbReference>
<keyword evidence="2" id="KW-1133">Transmembrane helix</keyword>
<dbReference type="AlphaFoldDB" id="A0A2P6TFI0"/>
<comment type="caution">
    <text evidence="3">The sequence shown here is derived from an EMBL/GenBank/DDBJ whole genome shotgun (WGS) entry which is preliminary data.</text>
</comment>
<dbReference type="PANTHER" id="PTHR15852:SF8">
    <property type="entry name" value="PROTEIN ORANGE-LIKE, CHLOROPLASTIC"/>
    <property type="match status" value="1"/>
</dbReference>
<evidence type="ECO:0000313" key="4">
    <source>
        <dbReference type="Proteomes" id="UP000239899"/>
    </source>
</evidence>
<feature type="transmembrane region" description="Helical" evidence="2">
    <location>
        <begin position="162"/>
        <end position="181"/>
    </location>
</feature>
<reference evidence="3 4" key="1">
    <citation type="journal article" date="2018" name="Plant J.">
        <title>Genome sequences of Chlorella sorokiniana UTEX 1602 and Micractinium conductrix SAG 241.80: implications to maltose excretion by a green alga.</title>
        <authorList>
            <person name="Arriola M.B."/>
            <person name="Velmurugan N."/>
            <person name="Zhang Y."/>
            <person name="Plunkett M.H."/>
            <person name="Hondzo H."/>
            <person name="Barney B.M."/>
        </authorList>
    </citation>
    <scope>NUCLEOTIDE SEQUENCE [LARGE SCALE GENOMIC DNA]</scope>
    <source>
        <strain evidence="4">UTEX 1602</strain>
    </source>
</reference>
<organism evidence="3 4">
    <name type="scientific">Chlorella sorokiniana</name>
    <name type="common">Freshwater green alga</name>
    <dbReference type="NCBI Taxonomy" id="3076"/>
    <lineage>
        <taxon>Eukaryota</taxon>
        <taxon>Viridiplantae</taxon>
        <taxon>Chlorophyta</taxon>
        <taxon>core chlorophytes</taxon>
        <taxon>Trebouxiophyceae</taxon>
        <taxon>Chlorellales</taxon>
        <taxon>Chlorellaceae</taxon>
        <taxon>Chlorella clade</taxon>
        <taxon>Chlorella</taxon>
    </lineage>
</organism>
<feature type="transmembrane region" description="Helical" evidence="2">
    <location>
        <begin position="211"/>
        <end position="231"/>
    </location>
</feature>